<keyword evidence="14" id="KW-1185">Reference proteome</keyword>
<keyword evidence="5 11" id="KW-0808">Transferase</keyword>
<feature type="binding site" evidence="11">
    <location>
        <position position="51"/>
    </location>
    <ligand>
        <name>UMP</name>
        <dbReference type="ChEBI" id="CHEBI:57865"/>
    </ligand>
</feature>
<dbReference type="Pfam" id="PF00696">
    <property type="entry name" value="AA_kinase"/>
    <property type="match status" value="1"/>
</dbReference>
<keyword evidence="9 11" id="KW-0665">Pyrimidine biosynthesis</keyword>
<dbReference type="GO" id="GO:0005737">
    <property type="term" value="C:cytoplasm"/>
    <property type="evidence" value="ECO:0007669"/>
    <property type="project" value="UniProtKB-SubCell"/>
</dbReference>
<dbReference type="PIRSF" id="PIRSF005650">
    <property type="entry name" value="Uridylate_kin"/>
    <property type="match status" value="1"/>
</dbReference>
<keyword evidence="6 11" id="KW-0547">Nucleotide-binding</keyword>
<feature type="binding site" evidence="11">
    <location>
        <position position="165"/>
    </location>
    <ligand>
        <name>ATP</name>
        <dbReference type="ChEBI" id="CHEBI:30616"/>
    </ligand>
</feature>
<evidence type="ECO:0000256" key="2">
    <source>
        <dbReference type="ARBA" id="ARBA00004791"/>
    </source>
</evidence>
<feature type="domain" description="Aspartate/glutamate/uridylate kinase" evidence="12">
    <location>
        <begin position="3"/>
        <end position="213"/>
    </location>
</feature>
<comment type="function">
    <text evidence="11">Catalyzes the reversible phosphorylation of UMP to UDP.</text>
</comment>
<sequence length="235" mass="25578">MFKRVLLKLSGEFLANENGFGINPETTAQLARLIVRALDGSDVELAVVIGGGNLWRGARNGQGMDAATADYIGMLGTVMNAMALQDAMETAGKPTRVMTAIQMAAVAEPYIRRRAMRHLEKGRVVILGGGNGAPFFTTDTTSTLRALEIGADVVLMAKNKVDGVYDSDPRKNPDARLIKDITHLQVVEQRLEVMDATALTLCMDKNLPIVVFDIFQEGNLERLFRGERVGTLIKS</sequence>
<reference evidence="13 14" key="1">
    <citation type="submission" date="2018-09" db="EMBL/GenBank/DDBJ databases">
        <authorList>
            <person name="Zhu H."/>
        </authorList>
    </citation>
    <scope>NUCLEOTIDE SEQUENCE [LARGE SCALE GENOMIC DNA]</scope>
    <source>
        <strain evidence="13 14">K2S05-167</strain>
    </source>
</reference>
<proteinExistence type="inferred from homology"/>
<evidence type="ECO:0000256" key="4">
    <source>
        <dbReference type="ARBA" id="ARBA00022490"/>
    </source>
</evidence>
<organism evidence="13 14">
    <name type="scientific">Deinococcus cavernae</name>
    <dbReference type="NCBI Taxonomy" id="2320857"/>
    <lineage>
        <taxon>Bacteria</taxon>
        <taxon>Thermotogati</taxon>
        <taxon>Deinococcota</taxon>
        <taxon>Deinococci</taxon>
        <taxon>Deinococcales</taxon>
        <taxon>Deinococcaceae</taxon>
        <taxon>Deinococcus</taxon>
    </lineage>
</organism>
<comment type="caution">
    <text evidence="13">The sequence shown here is derived from an EMBL/GenBank/DDBJ whole genome shotgun (WGS) entry which is preliminary data.</text>
</comment>
<comment type="caution">
    <text evidence="11">Lacks conserved residue(s) required for the propagation of feature annotation.</text>
</comment>
<dbReference type="GO" id="GO:0033862">
    <property type="term" value="F:UMP kinase activity"/>
    <property type="evidence" value="ECO:0007669"/>
    <property type="project" value="UniProtKB-EC"/>
</dbReference>
<dbReference type="EMBL" id="QYUJ01000014">
    <property type="protein sequence ID" value="RJF71337.1"/>
    <property type="molecule type" value="Genomic_DNA"/>
</dbReference>
<dbReference type="Proteomes" id="UP000286287">
    <property type="component" value="Unassembled WGS sequence"/>
</dbReference>
<evidence type="ECO:0000313" key="13">
    <source>
        <dbReference type="EMBL" id="RJF71337.1"/>
    </source>
</evidence>
<evidence type="ECO:0000256" key="9">
    <source>
        <dbReference type="ARBA" id="ARBA00022975"/>
    </source>
</evidence>
<evidence type="ECO:0000256" key="5">
    <source>
        <dbReference type="ARBA" id="ARBA00022679"/>
    </source>
</evidence>
<feature type="binding site" evidence="11">
    <location>
        <position position="70"/>
    </location>
    <ligand>
        <name>UMP</name>
        <dbReference type="ChEBI" id="CHEBI:57865"/>
    </ligand>
</feature>
<dbReference type="RefSeq" id="WP_119762411.1">
    <property type="nucleotide sequence ID" value="NZ_QYUJ01000014.1"/>
</dbReference>
<dbReference type="InterPro" id="IPR001048">
    <property type="entry name" value="Asp/Glu/Uridylate_kinase"/>
</dbReference>
<comment type="subcellular location">
    <subcellularLocation>
        <location evidence="1 11">Cytoplasm</location>
    </subcellularLocation>
</comment>
<evidence type="ECO:0000256" key="6">
    <source>
        <dbReference type="ARBA" id="ARBA00022741"/>
    </source>
</evidence>
<protein>
    <recommendedName>
        <fullName evidence="11">Uridylate kinase</fullName>
        <shortName evidence="11">UK</shortName>
        <ecNumber evidence="11">2.7.4.22</ecNumber>
    </recommendedName>
    <alternativeName>
        <fullName evidence="11">Uridine monophosphate kinase</fullName>
        <shortName evidence="11">UMP kinase</shortName>
        <shortName evidence="11">UMPK</shortName>
    </alternativeName>
</protein>
<evidence type="ECO:0000259" key="12">
    <source>
        <dbReference type="Pfam" id="PF00696"/>
    </source>
</evidence>
<evidence type="ECO:0000256" key="3">
    <source>
        <dbReference type="ARBA" id="ARBA00007614"/>
    </source>
</evidence>
<keyword evidence="4 11" id="KW-0963">Cytoplasm</keyword>
<dbReference type="SUPFAM" id="SSF53633">
    <property type="entry name" value="Carbamate kinase-like"/>
    <property type="match status" value="1"/>
</dbReference>
<feature type="binding site" evidence="11">
    <location>
        <position position="168"/>
    </location>
    <ligand>
        <name>ATP</name>
        <dbReference type="ChEBI" id="CHEBI:30616"/>
    </ligand>
</feature>
<evidence type="ECO:0000256" key="10">
    <source>
        <dbReference type="ARBA" id="ARBA00047767"/>
    </source>
</evidence>
<dbReference type="PANTHER" id="PTHR42833">
    <property type="entry name" value="URIDYLATE KINASE"/>
    <property type="match status" value="1"/>
</dbReference>
<dbReference type="InterPro" id="IPR036393">
    <property type="entry name" value="AceGlu_kinase-like_sf"/>
</dbReference>
<gene>
    <name evidence="11" type="primary">pyrH</name>
    <name evidence="13" type="ORF">D3875_06855</name>
</gene>
<keyword evidence="7 11" id="KW-0418">Kinase</keyword>
<accession>A0A418V5J6</accession>
<dbReference type="AlphaFoldDB" id="A0A418V5J6"/>
<comment type="pathway">
    <text evidence="2 11">Pyrimidine metabolism; CTP biosynthesis via de novo pathway; UDP from UMP (UMPK route): step 1/1.</text>
</comment>
<feature type="binding site" evidence="11">
    <location>
        <position position="159"/>
    </location>
    <ligand>
        <name>ATP</name>
        <dbReference type="ChEBI" id="CHEBI:30616"/>
    </ligand>
</feature>
<name>A0A418V5J6_9DEIO</name>
<dbReference type="Gene3D" id="3.40.1160.10">
    <property type="entry name" value="Acetylglutamate kinase-like"/>
    <property type="match status" value="1"/>
</dbReference>
<dbReference type="UniPathway" id="UPA00159">
    <property type="reaction ID" value="UER00275"/>
</dbReference>
<dbReference type="EC" id="2.7.4.22" evidence="11"/>
<dbReference type="OrthoDB" id="9807458at2"/>
<evidence type="ECO:0000256" key="11">
    <source>
        <dbReference type="HAMAP-Rule" id="MF_01220"/>
    </source>
</evidence>
<evidence type="ECO:0000313" key="14">
    <source>
        <dbReference type="Proteomes" id="UP000286287"/>
    </source>
</evidence>
<feature type="binding site" evidence="11">
    <location>
        <begin position="8"/>
        <end position="11"/>
    </location>
    <ligand>
        <name>ATP</name>
        <dbReference type="ChEBI" id="CHEBI:30616"/>
    </ligand>
</feature>
<dbReference type="CDD" id="cd04254">
    <property type="entry name" value="AAK_UMPK-PyrH-Ec"/>
    <property type="match status" value="1"/>
</dbReference>
<evidence type="ECO:0000256" key="8">
    <source>
        <dbReference type="ARBA" id="ARBA00022840"/>
    </source>
</evidence>
<keyword evidence="8 11" id="KW-0067">ATP-binding</keyword>
<dbReference type="GO" id="GO:0005524">
    <property type="term" value="F:ATP binding"/>
    <property type="evidence" value="ECO:0007669"/>
    <property type="project" value="UniProtKB-KW"/>
</dbReference>
<dbReference type="HAMAP" id="MF_01220_B">
    <property type="entry name" value="PyrH_B"/>
    <property type="match status" value="1"/>
</dbReference>
<comment type="similarity">
    <text evidence="3 11">Belongs to the UMP kinase family.</text>
</comment>
<feature type="binding site" evidence="11">
    <location>
        <begin position="131"/>
        <end position="138"/>
    </location>
    <ligand>
        <name>UMP</name>
        <dbReference type="ChEBI" id="CHEBI:57865"/>
    </ligand>
</feature>
<dbReference type="InterPro" id="IPR015963">
    <property type="entry name" value="Uridylate_kinase_bac"/>
</dbReference>
<feature type="binding site" evidence="11">
    <location>
        <position position="52"/>
    </location>
    <ligand>
        <name>ATP</name>
        <dbReference type="ChEBI" id="CHEBI:30616"/>
    </ligand>
</feature>
<dbReference type="NCBIfam" id="TIGR02075">
    <property type="entry name" value="pyrH_bact"/>
    <property type="match status" value="1"/>
</dbReference>
<dbReference type="FunFam" id="3.40.1160.10:FF:000001">
    <property type="entry name" value="Uridylate kinase"/>
    <property type="match status" value="1"/>
</dbReference>
<dbReference type="InterPro" id="IPR011817">
    <property type="entry name" value="Uridylate_kinase"/>
</dbReference>
<comment type="catalytic activity">
    <reaction evidence="10 11">
        <text>UMP + ATP = UDP + ADP</text>
        <dbReference type="Rhea" id="RHEA:24400"/>
        <dbReference type="ChEBI" id="CHEBI:30616"/>
        <dbReference type="ChEBI" id="CHEBI:57865"/>
        <dbReference type="ChEBI" id="CHEBI:58223"/>
        <dbReference type="ChEBI" id="CHEBI:456216"/>
        <dbReference type="EC" id="2.7.4.22"/>
    </reaction>
</comment>
<evidence type="ECO:0000256" key="1">
    <source>
        <dbReference type="ARBA" id="ARBA00004496"/>
    </source>
</evidence>
<evidence type="ECO:0000256" key="7">
    <source>
        <dbReference type="ARBA" id="ARBA00022777"/>
    </source>
</evidence>
<comment type="subunit">
    <text evidence="11">Homohexamer.</text>
</comment>
<feature type="binding site" evidence="11">
    <location>
        <position position="56"/>
    </location>
    <ligand>
        <name>ATP</name>
        <dbReference type="ChEBI" id="CHEBI:30616"/>
    </ligand>
</feature>
<dbReference type="PANTHER" id="PTHR42833:SF4">
    <property type="entry name" value="URIDYLATE KINASE PUMPKIN, CHLOROPLASTIC"/>
    <property type="match status" value="1"/>
</dbReference>
<dbReference type="GO" id="GO:0006225">
    <property type="term" value="P:UDP biosynthetic process"/>
    <property type="evidence" value="ECO:0007669"/>
    <property type="project" value="TreeGrafter"/>
</dbReference>
<comment type="activity regulation">
    <text evidence="11">Inhibited by UTP.</text>
</comment>
<dbReference type="GO" id="GO:0044210">
    <property type="term" value="P:'de novo' CTP biosynthetic process"/>
    <property type="evidence" value="ECO:0007669"/>
    <property type="project" value="UniProtKB-UniRule"/>
</dbReference>